<accession>A0A3R6ECG2</accession>
<keyword evidence="1" id="KW-0812">Transmembrane</keyword>
<reference evidence="4 5" key="1">
    <citation type="submission" date="2018-08" db="EMBL/GenBank/DDBJ databases">
        <title>A genome reference for cultivated species of the human gut microbiota.</title>
        <authorList>
            <person name="Zou Y."/>
            <person name="Xue W."/>
            <person name="Luo G."/>
        </authorList>
    </citation>
    <scope>NUCLEOTIDE SEQUENCE [LARGE SCALE GENOMIC DNA]</scope>
    <source>
        <strain evidence="3 4">AM16-50</strain>
        <strain evidence="2 5">AM50-15</strain>
    </source>
</reference>
<dbReference type="EMBL" id="QRKC01000004">
    <property type="protein sequence ID" value="RHH77303.1"/>
    <property type="molecule type" value="Genomic_DNA"/>
</dbReference>
<organism evidence="3 4">
    <name type="scientific">Parabacteroides merdae</name>
    <dbReference type="NCBI Taxonomy" id="46503"/>
    <lineage>
        <taxon>Bacteria</taxon>
        <taxon>Pseudomonadati</taxon>
        <taxon>Bacteroidota</taxon>
        <taxon>Bacteroidia</taxon>
        <taxon>Bacteroidales</taxon>
        <taxon>Tannerellaceae</taxon>
        <taxon>Parabacteroides</taxon>
    </lineage>
</organism>
<proteinExistence type="predicted"/>
<protein>
    <submittedName>
        <fullName evidence="3">Uncharacterized protein</fullName>
    </submittedName>
</protein>
<dbReference type="Proteomes" id="UP000283732">
    <property type="component" value="Unassembled WGS sequence"/>
</dbReference>
<evidence type="ECO:0000313" key="2">
    <source>
        <dbReference type="EMBL" id="RGZ48895.1"/>
    </source>
</evidence>
<keyword evidence="1" id="KW-1133">Transmembrane helix</keyword>
<evidence type="ECO:0000313" key="5">
    <source>
        <dbReference type="Proteomes" id="UP000285173"/>
    </source>
</evidence>
<dbReference type="AlphaFoldDB" id="A0A3R6ECG2"/>
<keyword evidence="1" id="KW-0472">Membrane</keyword>
<evidence type="ECO:0000313" key="4">
    <source>
        <dbReference type="Proteomes" id="UP000283732"/>
    </source>
</evidence>
<sequence>MGKRNLHMIEELLERYFEGETSAAEEKRIRAFFASGEVPEHLAVYAPLFAYFDEEIERDAEAQVGEPDSEPEPVSVPLRSANRKRAALYLFSGVAACVLALLGVTRLSYPADPCFCSDSYVVINGRCYTDIHKVRSLAIEALQEVATPADDYFPKMDKDEADRRIIDNQLKELGSLFSEDE</sequence>
<evidence type="ECO:0000313" key="3">
    <source>
        <dbReference type="EMBL" id="RHH77303.1"/>
    </source>
</evidence>
<dbReference type="Proteomes" id="UP000285173">
    <property type="component" value="Unassembled WGS sequence"/>
</dbReference>
<gene>
    <name evidence="3" type="ORF">DW191_11225</name>
    <name evidence="2" type="ORF">DW986_08010</name>
</gene>
<comment type="caution">
    <text evidence="3">The sequence shown here is derived from an EMBL/GenBank/DDBJ whole genome shotgun (WGS) entry which is preliminary data.</text>
</comment>
<name>A0A3R6ECG2_9BACT</name>
<dbReference type="RefSeq" id="WP_005647804.1">
    <property type="nucleotide sequence ID" value="NZ_JAQEXX010000013.1"/>
</dbReference>
<feature type="transmembrane region" description="Helical" evidence="1">
    <location>
        <begin position="87"/>
        <end position="109"/>
    </location>
</feature>
<dbReference type="EMBL" id="QSEF01000009">
    <property type="protein sequence ID" value="RGZ48895.1"/>
    <property type="molecule type" value="Genomic_DNA"/>
</dbReference>
<evidence type="ECO:0000256" key="1">
    <source>
        <dbReference type="SAM" id="Phobius"/>
    </source>
</evidence>